<evidence type="ECO:0000313" key="3">
    <source>
        <dbReference type="EMBL" id="MEV4285325.1"/>
    </source>
</evidence>
<organism evidence="3 4">
    <name type="scientific">Nonomuraea bangladeshensis</name>
    <dbReference type="NCBI Taxonomy" id="404385"/>
    <lineage>
        <taxon>Bacteria</taxon>
        <taxon>Bacillati</taxon>
        <taxon>Actinomycetota</taxon>
        <taxon>Actinomycetes</taxon>
        <taxon>Streptosporangiales</taxon>
        <taxon>Streptosporangiaceae</taxon>
        <taxon>Nonomuraea</taxon>
    </lineage>
</organism>
<dbReference type="Proteomes" id="UP001552427">
    <property type="component" value="Unassembled WGS sequence"/>
</dbReference>
<protein>
    <recommendedName>
        <fullName evidence="5">DUF1707 domain-containing protein</fullName>
    </recommendedName>
</protein>
<keyword evidence="4" id="KW-1185">Reference proteome</keyword>
<feature type="transmembrane region" description="Helical" evidence="2">
    <location>
        <begin position="68"/>
        <end position="88"/>
    </location>
</feature>
<feature type="compositionally biased region" description="Basic and acidic residues" evidence="1">
    <location>
        <begin position="22"/>
        <end position="48"/>
    </location>
</feature>
<sequence length="339" mass="36286">MPHGDDLDRRFEELVGQIDDAERRRMRAEATRAAKEARNRRPPRQERGRRTRLSGSESFGPPARPRRWGRALVVLSAVVAAVGLVVTFRPGLLASSGALLEEAAAPVVDAVSADPFAGSPAAGYADGIAGFVLPEARAMGGLSRKDVAKGLERVRDLLAAAYLDRRTLEGGDPDAFVAALDRDQRETFSLETDADAIGREAVNSFAPGTAELATDVVKVKGEITLGTFDDDGRRGVEVKLNHLVVYAVHRPGLPLNVIRVVTHPTGQVLLYREDGRLVAWVTGWGASATPASCDADDGYIHPVYDDFPTGTVAPTGVPADPYVLDEEPAEDGCRASQET</sequence>
<proteinExistence type="predicted"/>
<feature type="region of interest" description="Disordered" evidence="1">
    <location>
        <begin position="22"/>
        <end position="64"/>
    </location>
</feature>
<dbReference type="EMBL" id="JBFARM010000002">
    <property type="protein sequence ID" value="MEV4285325.1"/>
    <property type="molecule type" value="Genomic_DNA"/>
</dbReference>
<evidence type="ECO:0008006" key="5">
    <source>
        <dbReference type="Google" id="ProtNLM"/>
    </source>
</evidence>
<keyword evidence="2" id="KW-0812">Transmembrane</keyword>
<gene>
    <name evidence="3" type="ORF">AB0K40_07440</name>
</gene>
<dbReference type="RefSeq" id="WP_364445754.1">
    <property type="nucleotide sequence ID" value="NZ_JBFARM010000002.1"/>
</dbReference>
<keyword evidence="2" id="KW-1133">Transmembrane helix</keyword>
<accession>A0ABV3GZI9</accession>
<comment type="caution">
    <text evidence="3">The sequence shown here is derived from an EMBL/GenBank/DDBJ whole genome shotgun (WGS) entry which is preliminary data.</text>
</comment>
<evidence type="ECO:0000256" key="2">
    <source>
        <dbReference type="SAM" id="Phobius"/>
    </source>
</evidence>
<keyword evidence="2" id="KW-0472">Membrane</keyword>
<reference evidence="3 4" key="1">
    <citation type="submission" date="2024-06" db="EMBL/GenBank/DDBJ databases">
        <title>The Natural Products Discovery Center: Release of the First 8490 Sequenced Strains for Exploring Actinobacteria Biosynthetic Diversity.</title>
        <authorList>
            <person name="Kalkreuter E."/>
            <person name="Kautsar S.A."/>
            <person name="Yang D."/>
            <person name="Bader C.D."/>
            <person name="Teijaro C.N."/>
            <person name="Fluegel L."/>
            <person name="Davis C.M."/>
            <person name="Simpson J.R."/>
            <person name="Lauterbach L."/>
            <person name="Steele A.D."/>
            <person name="Gui C."/>
            <person name="Meng S."/>
            <person name="Li G."/>
            <person name="Viehrig K."/>
            <person name="Ye F."/>
            <person name="Su P."/>
            <person name="Kiefer A.F."/>
            <person name="Nichols A."/>
            <person name="Cepeda A.J."/>
            <person name="Yan W."/>
            <person name="Fan B."/>
            <person name="Jiang Y."/>
            <person name="Adhikari A."/>
            <person name="Zheng C.-J."/>
            <person name="Schuster L."/>
            <person name="Cowan T.M."/>
            <person name="Smanski M.J."/>
            <person name="Chevrette M.G."/>
            <person name="De Carvalho L.P.S."/>
            <person name="Shen B."/>
        </authorList>
    </citation>
    <scope>NUCLEOTIDE SEQUENCE [LARGE SCALE GENOMIC DNA]</scope>
    <source>
        <strain evidence="3 4">NPDC049574</strain>
    </source>
</reference>
<evidence type="ECO:0000313" key="4">
    <source>
        <dbReference type="Proteomes" id="UP001552427"/>
    </source>
</evidence>
<evidence type="ECO:0000256" key="1">
    <source>
        <dbReference type="SAM" id="MobiDB-lite"/>
    </source>
</evidence>
<name>A0ABV3GZI9_9ACTN</name>